<sequence length="554" mass="61916">MQIGQKLLLLFITIMVFMGIIFTGLLLYSLQYSSNTVKDDLIEGILEMSENVIESKYPGDWVIKNDVIYKGDVKINKNQEFINSLKSDKFYYSFFAENKRILTSIENVENQFLEDDIYQEVLKNGNYDVNIKINEISYRGTYKLLRDKNNRAIGIFFVGARNDDSDKIMKFDRNMALIIILILVIISSVIFYFYARKNITLPLLYLSEQIVLFGDGDLSIKFKQKTKDEIGKMAGALKAMTDNLRNSIEEIKENSNEINNASTSLLGISQESNASIIQISTTLSNINESSMQTSNSVNQINSGVEEIAHNSESISKSAQRLLEISQETSDNALEGKNSISLTVNTIEKTVEQSLINEKTSNQLGEYVNDVNSILISINSITEQTNLLALNAAIEAARAGEAGKGFAVVADEIRKLAEESKKATEEIAVILDKVQIGTKEVKNSSTKTKDLISDIDKNARVIEDKFNNIDERVKSITDMVENLTVSSEEQSASTEEISSTMNEISVSVENICSEIENTTNAIVSQANNVSNLTDNSEKLKLMAESLMNFVNQYKI</sequence>
<dbReference type="InterPro" id="IPR003660">
    <property type="entry name" value="HAMP_dom"/>
</dbReference>
<dbReference type="PROSITE" id="PS50111">
    <property type="entry name" value="CHEMOTAXIS_TRANSDUC_2"/>
    <property type="match status" value="1"/>
</dbReference>
<evidence type="ECO:0000259" key="11">
    <source>
        <dbReference type="PROSITE" id="PS50111"/>
    </source>
</evidence>
<evidence type="ECO:0000256" key="10">
    <source>
        <dbReference type="SAM" id="Phobius"/>
    </source>
</evidence>
<dbReference type="GO" id="GO:0005886">
    <property type="term" value="C:plasma membrane"/>
    <property type="evidence" value="ECO:0007669"/>
    <property type="project" value="UniProtKB-SubCell"/>
</dbReference>
<keyword evidence="3 10" id="KW-0812">Transmembrane</keyword>
<keyword evidence="14" id="KW-1185">Reference proteome</keyword>
<dbReference type="Pfam" id="PF17202">
    <property type="entry name" value="sCache_3_3"/>
    <property type="match status" value="1"/>
</dbReference>
<organism evidence="13 14">
    <name type="scientific">Oceanotoga teriensis</name>
    <dbReference type="NCBI Taxonomy" id="515440"/>
    <lineage>
        <taxon>Bacteria</taxon>
        <taxon>Thermotogati</taxon>
        <taxon>Thermotogota</taxon>
        <taxon>Thermotogae</taxon>
        <taxon>Petrotogales</taxon>
        <taxon>Petrotogaceae</taxon>
        <taxon>Oceanotoga</taxon>
    </lineage>
</organism>
<dbReference type="CDD" id="cd11386">
    <property type="entry name" value="MCP_signal"/>
    <property type="match status" value="1"/>
</dbReference>
<evidence type="ECO:0000256" key="9">
    <source>
        <dbReference type="SAM" id="Coils"/>
    </source>
</evidence>
<dbReference type="InterPro" id="IPR004089">
    <property type="entry name" value="MCPsignal_dom"/>
</dbReference>
<evidence type="ECO:0000256" key="8">
    <source>
        <dbReference type="PROSITE-ProRule" id="PRU00284"/>
    </source>
</evidence>
<evidence type="ECO:0000256" key="1">
    <source>
        <dbReference type="ARBA" id="ARBA00004651"/>
    </source>
</evidence>
<gene>
    <name evidence="13" type="ORF">C7380_104123</name>
</gene>
<comment type="subcellular location">
    <subcellularLocation>
        <location evidence="1">Cell membrane</location>
        <topology evidence="1">Multi-pass membrane protein</topology>
    </subcellularLocation>
</comment>
<dbReference type="SUPFAM" id="SSF58104">
    <property type="entry name" value="Methyl-accepting chemotaxis protein (MCP) signaling domain"/>
    <property type="match status" value="1"/>
</dbReference>
<dbReference type="SMART" id="SM00283">
    <property type="entry name" value="MA"/>
    <property type="match status" value="1"/>
</dbReference>
<accession>A0AA45C820</accession>
<feature type="domain" description="HAMP" evidence="12">
    <location>
        <begin position="197"/>
        <end position="249"/>
    </location>
</feature>
<dbReference type="EMBL" id="QGGI01000004">
    <property type="protein sequence ID" value="PWJ95704.1"/>
    <property type="molecule type" value="Genomic_DNA"/>
</dbReference>
<dbReference type="InterPro" id="IPR033463">
    <property type="entry name" value="sCache_3"/>
</dbReference>
<dbReference type="RefSeq" id="WP_109604234.1">
    <property type="nucleotide sequence ID" value="NZ_QGGI01000004.1"/>
</dbReference>
<keyword evidence="4 10" id="KW-1133">Transmembrane helix</keyword>
<name>A0AA45C820_9BACT</name>
<dbReference type="Gene3D" id="1.10.287.950">
    <property type="entry name" value="Methyl-accepting chemotaxis protein"/>
    <property type="match status" value="1"/>
</dbReference>
<proteinExistence type="inferred from homology"/>
<comment type="caution">
    <text evidence="13">The sequence shown here is derived from an EMBL/GenBank/DDBJ whole genome shotgun (WGS) entry which is preliminary data.</text>
</comment>
<feature type="transmembrane region" description="Helical" evidence="10">
    <location>
        <begin position="6"/>
        <end position="28"/>
    </location>
</feature>
<dbReference type="PROSITE" id="PS50885">
    <property type="entry name" value="HAMP"/>
    <property type="match status" value="1"/>
</dbReference>
<evidence type="ECO:0000256" key="7">
    <source>
        <dbReference type="ARBA" id="ARBA00029447"/>
    </source>
</evidence>
<dbReference type="AlphaFoldDB" id="A0AA45C820"/>
<dbReference type="Proteomes" id="UP000245921">
    <property type="component" value="Unassembled WGS sequence"/>
</dbReference>
<dbReference type="CDD" id="cd06225">
    <property type="entry name" value="HAMP"/>
    <property type="match status" value="1"/>
</dbReference>
<evidence type="ECO:0000256" key="3">
    <source>
        <dbReference type="ARBA" id="ARBA00022692"/>
    </source>
</evidence>
<comment type="similarity">
    <text evidence="7">Belongs to the methyl-accepting chemotaxis (MCP) protein family.</text>
</comment>
<keyword evidence="5 10" id="KW-0472">Membrane</keyword>
<feature type="domain" description="Methyl-accepting transducer" evidence="11">
    <location>
        <begin position="268"/>
        <end position="504"/>
    </location>
</feature>
<dbReference type="PANTHER" id="PTHR32089">
    <property type="entry name" value="METHYL-ACCEPTING CHEMOTAXIS PROTEIN MCPB"/>
    <property type="match status" value="1"/>
</dbReference>
<evidence type="ECO:0000256" key="2">
    <source>
        <dbReference type="ARBA" id="ARBA00022475"/>
    </source>
</evidence>
<protein>
    <submittedName>
        <fullName evidence="13">Methyl-accepting chemotaxis protein</fullName>
    </submittedName>
</protein>
<evidence type="ECO:0000313" key="13">
    <source>
        <dbReference type="EMBL" id="PWJ95704.1"/>
    </source>
</evidence>
<evidence type="ECO:0000313" key="14">
    <source>
        <dbReference type="Proteomes" id="UP000245921"/>
    </source>
</evidence>
<keyword evidence="9" id="KW-0175">Coiled coil</keyword>
<evidence type="ECO:0000256" key="5">
    <source>
        <dbReference type="ARBA" id="ARBA00023136"/>
    </source>
</evidence>
<keyword evidence="6 8" id="KW-0807">Transducer</keyword>
<evidence type="ECO:0000259" key="12">
    <source>
        <dbReference type="PROSITE" id="PS50885"/>
    </source>
</evidence>
<dbReference type="Pfam" id="PF00015">
    <property type="entry name" value="MCPsignal"/>
    <property type="match status" value="1"/>
</dbReference>
<evidence type="ECO:0000256" key="6">
    <source>
        <dbReference type="ARBA" id="ARBA00023224"/>
    </source>
</evidence>
<dbReference type="PANTHER" id="PTHR32089:SF112">
    <property type="entry name" value="LYSOZYME-LIKE PROTEIN-RELATED"/>
    <property type="match status" value="1"/>
</dbReference>
<dbReference type="SMART" id="SM00304">
    <property type="entry name" value="HAMP"/>
    <property type="match status" value="1"/>
</dbReference>
<reference evidence="13 14" key="1">
    <citation type="submission" date="2018-05" db="EMBL/GenBank/DDBJ databases">
        <title>Genomic Encyclopedia of Type Strains, Phase IV (KMG-IV): sequencing the most valuable type-strain genomes for metagenomic binning, comparative biology and taxonomic classification.</title>
        <authorList>
            <person name="Goeker M."/>
        </authorList>
    </citation>
    <scope>NUCLEOTIDE SEQUENCE [LARGE SCALE GENOMIC DNA]</scope>
    <source>
        <strain evidence="13 14">DSM 24906</strain>
    </source>
</reference>
<feature type="coiled-coil region" evidence="9">
    <location>
        <begin position="234"/>
        <end position="261"/>
    </location>
</feature>
<dbReference type="GO" id="GO:0007165">
    <property type="term" value="P:signal transduction"/>
    <property type="evidence" value="ECO:0007669"/>
    <property type="project" value="UniProtKB-KW"/>
</dbReference>
<dbReference type="Pfam" id="PF00672">
    <property type="entry name" value="HAMP"/>
    <property type="match status" value="1"/>
</dbReference>
<evidence type="ECO:0000256" key="4">
    <source>
        <dbReference type="ARBA" id="ARBA00022989"/>
    </source>
</evidence>
<feature type="transmembrane region" description="Helical" evidence="10">
    <location>
        <begin position="175"/>
        <end position="195"/>
    </location>
</feature>
<keyword evidence="2" id="KW-1003">Cell membrane</keyword>